<dbReference type="CDD" id="cd03789">
    <property type="entry name" value="GT9_LPS_heptosyltransferase"/>
    <property type="match status" value="1"/>
</dbReference>
<gene>
    <name evidence="3" type="primary">waaF</name>
    <name evidence="3" type="ORF">Epro_0321</name>
</gene>
<organism evidence="3 4">
    <name type="scientific">Endomicrobium proavitum</name>
    <dbReference type="NCBI Taxonomy" id="1408281"/>
    <lineage>
        <taxon>Bacteria</taxon>
        <taxon>Pseudomonadati</taxon>
        <taxon>Elusimicrobiota</taxon>
        <taxon>Endomicrobiia</taxon>
        <taxon>Endomicrobiales</taxon>
        <taxon>Endomicrobiaceae</taxon>
        <taxon>Endomicrobium</taxon>
    </lineage>
</organism>
<dbReference type="GO" id="GO:0009244">
    <property type="term" value="P:lipopolysaccharide core region biosynthetic process"/>
    <property type="evidence" value="ECO:0007669"/>
    <property type="project" value="TreeGrafter"/>
</dbReference>
<evidence type="ECO:0000256" key="1">
    <source>
        <dbReference type="ARBA" id="ARBA00022676"/>
    </source>
</evidence>
<name>A0A0G3WII2_9BACT</name>
<keyword evidence="2 3" id="KW-0808">Transferase</keyword>
<evidence type="ECO:0000256" key="2">
    <source>
        <dbReference type="ARBA" id="ARBA00022679"/>
    </source>
</evidence>
<dbReference type="STRING" id="1408281.Epro_0321"/>
<dbReference type="PANTHER" id="PTHR30160">
    <property type="entry name" value="TETRAACYLDISACCHARIDE 4'-KINASE-RELATED"/>
    <property type="match status" value="1"/>
</dbReference>
<dbReference type="EMBL" id="CP009498">
    <property type="protein sequence ID" value="AKL97700.1"/>
    <property type="molecule type" value="Genomic_DNA"/>
</dbReference>
<evidence type="ECO:0000313" key="4">
    <source>
        <dbReference type="Proteomes" id="UP000035337"/>
    </source>
</evidence>
<keyword evidence="1" id="KW-0328">Glycosyltransferase</keyword>
<reference evidence="3 4" key="1">
    <citation type="submission" date="2014-09" db="EMBL/GenBank/DDBJ databases">
        <title>Complete genome sequence of Endomicrobium proavitum.</title>
        <authorList>
            <person name="Zheng H."/>
        </authorList>
    </citation>
    <scope>NUCLEOTIDE SEQUENCE [LARGE SCALE GENOMIC DNA]</scope>
    <source>
        <strain evidence="3 4">Rsa215</strain>
    </source>
</reference>
<dbReference type="GO" id="GO:0008713">
    <property type="term" value="F:ADP-heptose-lipopolysaccharide heptosyltransferase activity"/>
    <property type="evidence" value="ECO:0007669"/>
    <property type="project" value="TreeGrafter"/>
</dbReference>
<evidence type="ECO:0000313" key="3">
    <source>
        <dbReference type="EMBL" id="AKL97700.1"/>
    </source>
</evidence>
<dbReference type="InterPro" id="IPR051199">
    <property type="entry name" value="LPS_LOS_Heptosyltrfase"/>
</dbReference>
<sequence length="361" mass="40693">MRKILISCSSLHIGDFIWATSAIAALKQTYPEYYIAVLAPKALKELIKNNPVIDEAVFSLYPKAGLFYKIKNLLWTARNIPKIYFKKFDDCIILSHSKLTVMLAKICRIPNLAGADMFWTGNNIADPLAKFYTHAVHVQKNQDNVHMSVRFQTIVKSYFNFYNNALPVVPNIKKYDYAQNFIKNKDKINIAFCIAGSKDSSNVWSLENFATVIKELSKTFNADFYITGSNKDSKLAQQLISGQYPIPPTVVYNLCGKTSLLELTNFLSRVNLLITVDTGIAHLAATQNANILALYGPTPPQKSMPMSHNARTIYIKTECSPCMYRKLIENNPCPKKEAECMLKITPQTVIEQASEILKALK</sequence>
<dbReference type="Gene3D" id="3.40.50.2000">
    <property type="entry name" value="Glycogen Phosphorylase B"/>
    <property type="match status" value="2"/>
</dbReference>
<keyword evidence="4" id="KW-1185">Reference proteome</keyword>
<dbReference type="GO" id="GO:0005829">
    <property type="term" value="C:cytosol"/>
    <property type="evidence" value="ECO:0007669"/>
    <property type="project" value="TreeGrafter"/>
</dbReference>
<dbReference type="Pfam" id="PF01075">
    <property type="entry name" value="Glyco_transf_9"/>
    <property type="match status" value="1"/>
</dbReference>
<proteinExistence type="predicted"/>
<dbReference type="AlphaFoldDB" id="A0A0G3WII2"/>
<dbReference type="InterPro" id="IPR002201">
    <property type="entry name" value="Glyco_trans_9"/>
</dbReference>
<accession>A0A0G3WII2</accession>
<dbReference type="OrthoDB" id="9797795at2"/>
<dbReference type="SUPFAM" id="SSF53756">
    <property type="entry name" value="UDP-Glycosyltransferase/glycogen phosphorylase"/>
    <property type="match status" value="1"/>
</dbReference>
<dbReference type="RefSeq" id="WP_052569979.1">
    <property type="nucleotide sequence ID" value="NZ_CP009498.1"/>
</dbReference>
<protein>
    <submittedName>
        <fullName evidence="3">ADP-heptose:LPS heptosyltransferase II</fullName>
    </submittedName>
</protein>
<dbReference type="Proteomes" id="UP000035337">
    <property type="component" value="Chromosome"/>
</dbReference>
<dbReference type="KEGG" id="epo:Epro_0321"/>